<dbReference type="AlphaFoldDB" id="A0A7I5E9Q7"/>
<feature type="compositionally biased region" description="Basic and acidic residues" evidence="1">
    <location>
        <begin position="102"/>
        <end position="116"/>
    </location>
</feature>
<evidence type="ECO:0000313" key="2">
    <source>
        <dbReference type="Proteomes" id="UP000025227"/>
    </source>
</evidence>
<evidence type="ECO:0000313" key="3">
    <source>
        <dbReference type="WBParaSite" id="HCON_00090520-00001"/>
    </source>
</evidence>
<sequence length="116" mass="13975">MDEFEMASPELRDRRRREQVAKRRRRREERMPNFFVIEDPGHVRHNRPISFRRPNEGERQGSSQSARRPGPAGTSRRGTSPERSAWRSGLRQGIQLHQPARFRRDCPPRRYDPRWM</sequence>
<proteinExistence type="predicted"/>
<protein>
    <submittedName>
        <fullName evidence="3">Uncharacterized protein</fullName>
    </submittedName>
</protein>
<name>A0A7I5E9Q7_HAECO</name>
<organism evidence="2 3">
    <name type="scientific">Haemonchus contortus</name>
    <name type="common">Barber pole worm</name>
    <dbReference type="NCBI Taxonomy" id="6289"/>
    <lineage>
        <taxon>Eukaryota</taxon>
        <taxon>Metazoa</taxon>
        <taxon>Ecdysozoa</taxon>
        <taxon>Nematoda</taxon>
        <taxon>Chromadorea</taxon>
        <taxon>Rhabditida</taxon>
        <taxon>Rhabditina</taxon>
        <taxon>Rhabditomorpha</taxon>
        <taxon>Strongyloidea</taxon>
        <taxon>Trichostrongylidae</taxon>
        <taxon>Haemonchus</taxon>
    </lineage>
</organism>
<dbReference type="WBParaSite" id="HCON_00090520-00001">
    <property type="protein sequence ID" value="HCON_00090520-00001"/>
    <property type="gene ID" value="HCON_00090520"/>
</dbReference>
<evidence type="ECO:0000256" key="1">
    <source>
        <dbReference type="SAM" id="MobiDB-lite"/>
    </source>
</evidence>
<reference evidence="3" key="1">
    <citation type="submission" date="2020-12" db="UniProtKB">
        <authorList>
            <consortium name="WormBaseParasite"/>
        </authorList>
    </citation>
    <scope>IDENTIFICATION</scope>
    <source>
        <strain evidence="3">MHco3</strain>
    </source>
</reference>
<feature type="region of interest" description="Disordered" evidence="1">
    <location>
        <begin position="1"/>
        <end position="116"/>
    </location>
</feature>
<keyword evidence="2" id="KW-1185">Reference proteome</keyword>
<dbReference type="Proteomes" id="UP000025227">
    <property type="component" value="Unplaced"/>
</dbReference>
<accession>A0A7I5E9Q7</accession>
<feature type="compositionally biased region" description="Basic and acidic residues" evidence="1">
    <location>
        <begin position="10"/>
        <end position="21"/>
    </location>
</feature>